<keyword evidence="4 10" id="KW-0328">Glycosyltransferase</keyword>
<dbReference type="InterPro" id="IPR011833">
    <property type="entry name" value="Glycg_phsphrylas"/>
</dbReference>
<evidence type="ECO:0000256" key="10">
    <source>
        <dbReference type="RuleBase" id="RU000587"/>
    </source>
</evidence>
<dbReference type="PANTHER" id="PTHR11468">
    <property type="entry name" value="GLYCOGEN PHOSPHORYLASE"/>
    <property type="match status" value="1"/>
</dbReference>
<dbReference type="CDD" id="cd04300">
    <property type="entry name" value="GT35_Glycogen_Phosphorylase"/>
    <property type="match status" value="1"/>
</dbReference>
<evidence type="ECO:0000256" key="1">
    <source>
        <dbReference type="ARBA" id="ARBA00001275"/>
    </source>
</evidence>
<keyword evidence="7 10" id="KW-0119">Carbohydrate metabolism</keyword>
<evidence type="ECO:0000256" key="9">
    <source>
        <dbReference type="PIRSR" id="PIRSR000460-1"/>
    </source>
</evidence>
<feature type="modified residue" description="N6-(pyridoxal phosphate)lysine" evidence="9">
    <location>
        <position position="646"/>
    </location>
</feature>
<comment type="cofactor">
    <cofactor evidence="2 10">
        <name>pyridoxal 5'-phosphate</name>
        <dbReference type="ChEBI" id="CHEBI:597326"/>
    </cofactor>
</comment>
<dbReference type="GO" id="GO:0005737">
    <property type="term" value="C:cytoplasm"/>
    <property type="evidence" value="ECO:0007669"/>
    <property type="project" value="TreeGrafter"/>
</dbReference>
<evidence type="ECO:0000256" key="7">
    <source>
        <dbReference type="ARBA" id="ARBA00023277"/>
    </source>
</evidence>
<evidence type="ECO:0000256" key="2">
    <source>
        <dbReference type="ARBA" id="ARBA00001933"/>
    </source>
</evidence>
<dbReference type="GO" id="GO:0030170">
    <property type="term" value="F:pyridoxal phosphate binding"/>
    <property type="evidence" value="ECO:0007669"/>
    <property type="project" value="InterPro"/>
</dbReference>
<dbReference type="EMBL" id="UGXH01000003">
    <property type="protein sequence ID" value="SUG53448.1"/>
    <property type="molecule type" value="Genomic_DNA"/>
</dbReference>
<accession>A0A379TS74</accession>
<dbReference type="Gene3D" id="3.40.50.2000">
    <property type="entry name" value="Glycogen Phosphorylase B"/>
    <property type="match status" value="2"/>
</dbReference>
<evidence type="ECO:0000256" key="6">
    <source>
        <dbReference type="ARBA" id="ARBA00022898"/>
    </source>
</evidence>
<dbReference type="NCBIfam" id="TIGR02093">
    <property type="entry name" value="P_ylase"/>
    <property type="match status" value="1"/>
</dbReference>
<evidence type="ECO:0000313" key="12">
    <source>
        <dbReference type="Proteomes" id="UP000254633"/>
    </source>
</evidence>
<name>A0A379TS74_SALDZ</name>
<dbReference type="GO" id="GO:0008184">
    <property type="term" value="F:glycogen phosphorylase activity"/>
    <property type="evidence" value="ECO:0007669"/>
    <property type="project" value="InterPro"/>
</dbReference>
<dbReference type="InterPro" id="IPR035090">
    <property type="entry name" value="Pyridoxal_P_attach_site"/>
</dbReference>
<dbReference type="SUPFAM" id="SSF53756">
    <property type="entry name" value="UDP-Glycosyltransferase/glycogen phosphorylase"/>
    <property type="match status" value="1"/>
</dbReference>
<evidence type="ECO:0000256" key="8">
    <source>
        <dbReference type="ARBA" id="ARBA00025174"/>
    </source>
</evidence>
<dbReference type="PANTHER" id="PTHR11468:SF25">
    <property type="entry name" value="MALTODEXTRIN PHOSPHORYLASE"/>
    <property type="match status" value="1"/>
</dbReference>
<dbReference type="AlphaFoldDB" id="A0A379TS74"/>
<dbReference type="Proteomes" id="UP000254633">
    <property type="component" value="Unassembled WGS sequence"/>
</dbReference>
<dbReference type="PROSITE" id="PS00102">
    <property type="entry name" value="PHOSPHORYLASE"/>
    <property type="match status" value="1"/>
</dbReference>
<comment type="similarity">
    <text evidence="3 10">Belongs to the glycogen phosphorylase family.</text>
</comment>
<dbReference type="Pfam" id="PF00343">
    <property type="entry name" value="Phosphorylase"/>
    <property type="match status" value="1"/>
</dbReference>
<evidence type="ECO:0000256" key="4">
    <source>
        <dbReference type="ARBA" id="ARBA00022676"/>
    </source>
</evidence>
<organism evidence="11 12">
    <name type="scientific">Salmonella diarizonae</name>
    <dbReference type="NCBI Taxonomy" id="59204"/>
    <lineage>
        <taxon>Bacteria</taxon>
        <taxon>Pseudomonadati</taxon>
        <taxon>Pseudomonadota</taxon>
        <taxon>Gammaproteobacteria</taxon>
        <taxon>Enterobacterales</taxon>
        <taxon>Enterobacteriaceae</taxon>
        <taxon>Salmonella</taxon>
    </lineage>
</organism>
<dbReference type="PIRSF" id="PIRSF000460">
    <property type="entry name" value="Pprylas_GlgP"/>
    <property type="match status" value="1"/>
</dbReference>
<reference evidence="11 12" key="1">
    <citation type="submission" date="2018-06" db="EMBL/GenBank/DDBJ databases">
        <authorList>
            <consortium name="Pathogen Informatics"/>
            <person name="Doyle S."/>
        </authorList>
    </citation>
    <scope>NUCLEOTIDE SEQUENCE [LARGE SCALE GENOMIC DNA]</scope>
    <source>
        <strain evidence="11 12">NCTC10060</strain>
    </source>
</reference>
<evidence type="ECO:0000256" key="3">
    <source>
        <dbReference type="ARBA" id="ARBA00006047"/>
    </source>
</evidence>
<dbReference type="InterPro" id="IPR000811">
    <property type="entry name" value="Glyco_trans_35"/>
</dbReference>
<dbReference type="NCBIfam" id="NF011561">
    <property type="entry name" value="PRK14985.1"/>
    <property type="match status" value="1"/>
</dbReference>
<dbReference type="GO" id="GO:0005980">
    <property type="term" value="P:glycogen catabolic process"/>
    <property type="evidence" value="ECO:0007669"/>
    <property type="project" value="TreeGrafter"/>
</dbReference>
<comment type="function">
    <text evidence="8">Phosphorylase is an important allosteric enzyme in carbohydrate metabolism. Enzymes from different sources differ in their regulatory mechanisms and in their natural substrates. However, all known phosphorylases share catalytic and structural properties.</text>
</comment>
<sequence length="855" mass="96990">MSQPTFNKDQFQAALTRQWQRFGLLSASDMTSRQWWQAVSGALAELLSAQPVAQPTKGQRHVNYISMEFLIGRLTGNNLLNLGWYQDVSDVLKAHDVNLTDLLEEEVDPALGNGGLGRLAACFLDSMATVGQSATGYGLNYQYGLFRQSFVEGKQMEAPDDWHRGSYPWFRHNEALDVQVGIGGKVTKEGRWEPGFVITGQAWDLPVLGYRNGVAQPLRLWQATHAHPFDLTKFNDGAFLRAEQQGIDAEKLTKVLYPNDNHTAGKKLRLMQQYFQCACSVADILRRHHLAGRKLHELADYEVIQLNDTHPTIAIPELLRVLIDEHQLSWDDAWAITSKTFAYTNHTLMPEALECWDEKLVKALLPRHMQIIKEINDRFKKLVDNTWPGDKQVWAKLAVVHDRQVRMANMCVVSGFAVNGVAALHSDLVVKDLFPEYHQLWPNKFHNVTNGITPRRWIKQCNPQLAALLDKTLKKEWANDLDQLINLEKYADDATFRQQYRDIKRANKERLVKFIQARTGIEISSHAIFDIQIKRLHEYKRQHLNLLHILALYKEIRENPQADRVPRVFLFGAKAAPGYYLAKNIIFAINKVAEAINNDPVVGDKLKVVFLPDYCVSAAEMLIPAADISEQISTAGKEASGTGNMKLALNGALTVGTLDGANVEIAEKVGEENIFIFGHTVEEVKALKAKGYDPVKWRKKDKVLDAVLKELESGQYSDGDKHAFDQMLHSLGKQGAIRTWSWRTSPLMSRRKSWWMRCIATRKRGRAPRSSIPRAAVCSVPIALFAIIRPVSGRQNAKGARWKINVSIVPRWWRGSAPVTSMLMANRSLLALKPRDVCWRRCTVRPPDHRRSCRM</sequence>
<protein>
    <recommendedName>
        <fullName evidence="10">Alpha-1,4 glucan phosphorylase</fullName>
        <ecNumber evidence="10">2.4.1.1</ecNumber>
    </recommendedName>
</protein>
<keyword evidence="5 10" id="KW-0808">Transferase</keyword>
<evidence type="ECO:0000256" key="5">
    <source>
        <dbReference type="ARBA" id="ARBA00022679"/>
    </source>
</evidence>
<dbReference type="EC" id="2.4.1.1" evidence="10"/>
<dbReference type="FunFam" id="3.40.50.2000:FF:000049">
    <property type="entry name" value="Alpha-1,4 glucan phosphorylase"/>
    <property type="match status" value="1"/>
</dbReference>
<evidence type="ECO:0000313" key="11">
    <source>
        <dbReference type="EMBL" id="SUG53448.1"/>
    </source>
</evidence>
<proteinExistence type="inferred from homology"/>
<comment type="function">
    <text evidence="10">Allosteric enzyme that catalyzes the rate-limiting step in glycogen catabolism, the phosphorolytic cleavage of glycogen to produce glucose-1-phosphate, and plays a central role in maintaining cellular and organismal glucose homeostasis.</text>
</comment>
<gene>
    <name evidence="11" type="primary">malP</name>
    <name evidence="11" type="ORF">NCTC10060_00490</name>
</gene>
<keyword evidence="6 9" id="KW-0663">Pyridoxal phosphate</keyword>
<comment type="catalytic activity">
    <reaction evidence="1 10">
        <text>[(1-&gt;4)-alpha-D-glucosyl](n) + phosphate = [(1-&gt;4)-alpha-D-glucosyl](n-1) + alpha-D-glucose 1-phosphate</text>
        <dbReference type="Rhea" id="RHEA:41732"/>
        <dbReference type="Rhea" id="RHEA-COMP:9584"/>
        <dbReference type="Rhea" id="RHEA-COMP:9586"/>
        <dbReference type="ChEBI" id="CHEBI:15444"/>
        <dbReference type="ChEBI" id="CHEBI:43474"/>
        <dbReference type="ChEBI" id="CHEBI:58601"/>
        <dbReference type="EC" id="2.4.1.1"/>
    </reaction>
</comment>